<protein>
    <recommendedName>
        <fullName evidence="4">Carbohydrate-binding domain-containing protein</fullName>
    </recommendedName>
</protein>
<sequence>MLRTTALLATSLLLTAPNAMAAGLSPSSHDAFERLDDLVLPVNVVSGSCPEQVRFWQETRREFEAGENNGTMLDVSWLSRGKTEFIDSQEYSVTFRAPLIPEFYSCVGNLTESDEHSQSLHHLWFGQGYVYFRFDIGAIAPAPDENWYFATITHQEIVGQYPYVRWAVGD</sequence>
<proteinExistence type="predicted"/>
<comment type="caution">
    <text evidence="2">The sequence shown here is derived from an EMBL/GenBank/DDBJ whole genome shotgun (WGS) entry which is preliminary data.</text>
</comment>
<evidence type="ECO:0000313" key="3">
    <source>
        <dbReference type="Proteomes" id="UP000615026"/>
    </source>
</evidence>
<organism evidence="2 3">
    <name type="scientific">Leptolyngbya cf. ectocarpi LEGE 11479</name>
    <dbReference type="NCBI Taxonomy" id="1828722"/>
    <lineage>
        <taxon>Bacteria</taxon>
        <taxon>Bacillati</taxon>
        <taxon>Cyanobacteriota</taxon>
        <taxon>Cyanophyceae</taxon>
        <taxon>Leptolyngbyales</taxon>
        <taxon>Leptolyngbyaceae</taxon>
        <taxon>Leptolyngbya group</taxon>
        <taxon>Leptolyngbya</taxon>
    </lineage>
</organism>
<accession>A0A928WZ53</accession>
<keyword evidence="3" id="KW-1185">Reference proteome</keyword>
<gene>
    <name evidence="2" type="ORF">IQ260_02515</name>
</gene>
<evidence type="ECO:0000256" key="1">
    <source>
        <dbReference type="SAM" id="SignalP"/>
    </source>
</evidence>
<evidence type="ECO:0000313" key="2">
    <source>
        <dbReference type="EMBL" id="MBE9065522.1"/>
    </source>
</evidence>
<evidence type="ECO:0008006" key="4">
    <source>
        <dbReference type="Google" id="ProtNLM"/>
    </source>
</evidence>
<dbReference type="AlphaFoldDB" id="A0A928WZ53"/>
<feature type="signal peptide" evidence="1">
    <location>
        <begin position="1"/>
        <end position="21"/>
    </location>
</feature>
<feature type="chain" id="PRO_5037717761" description="Carbohydrate-binding domain-containing protein" evidence="1">
    <location>
        <begin position="22"/>
        <end position="170"/>
    </location>
</feature>
<name>A0A928WZ53_LEPEC</name>
<dbReference type="Proteomes" id="UP000615026">
    <property type="component" value="Unassembled WGS sequence"/>
</dbReference>
<keyword evidence="1" id="KW-0732">Signal</keyword>
<dbReference type="EMBL" id="JADEXP010000010">
    <property type="protein sequence ID" value="MBE9065522.1"/>
    <property type="molecule type" value="Genomic_DNA"/>
</dbReference>
<reference evidence="2" key="1">
    <citation type="submission" date="2020-10" db="EMBL/GenBank/DDBJ databases">
        <authorList>
            <person name="Castelo-Branco R."/>
            <person name="Eusebio N."/>
            <person name="Adriana R."/>
            <person name="Vieira A."/>
            <person name="Brugerolle De Fraissinette N."/>
            <person name="Rezende De Castro R."/>
            <person name="Schneider M.P."/>
            <person name="Vasconcelos V."/>
            <person name="Leao P.N."/>
        </authorList>
    </citation>
    <scope>NUCLEOTIDE SEQUENCE</scope>
    <source>
        <strain evidence="2">LEGE 11479</strain>
    </source>
</reference>
<dbReference type="RefSeq" id="WP_193990555.1">
    <property type="nucleotide sequence ID" value="NZ_JADEXP010000010.1"/>
</dbReference>